<proteinExistence type="predicted"/>
<dbReference type="AlphaFoldDB" id="A0A365PQW2"/>
<evidence type="ECO:0000313" key="3">
    <source>
        <dbReference type="Proteomes" id="UP000252554"/>
    </source>
</evidence>
<dbReference type="EMBL" id="QNTV01000017">
    <property type="protein sequence ID" value="RBA54259.1"/>
    <property type="molecule type" value="Genomic_DNA"/>
</dbReference>
<dbReference type="RefSeq" id="WP_128121412.1">
    <property type="nucleotide sequence ID" value="NZ_CP076683.1"/>
</dbReference>
<sequence length="79" mass="8656">MADTEKLPLIQGKLPNPPVFSVCYLGAAPMPHEALLPREEIPTTKARFCQVGAMPKMTTMRSNWGCLAQVFENNGGSHE</sequence>
<dbReference type="EMBL" id="CP076683">
    <property type="protein sequence ID" value="QWV15931.1"/>
    <property type="molecule type" value="Genomic_DNA"/>
</dbReference>
<name>A0A365PQW2_9GAMM</name>
<dbReference type="Proteomes" id="UP000683436">
    <property type="component" value="Chromosome"/>
</dbReference>
<keyword evidence="4" id="KW-1185">Reference proteome</keyword>
<reference evidence="1 4" key="2">
    <citation type="submission" date="2021-06" db="EMBL/GenBank/DDBJ databases">
        <title>Microbial metabolic specificity influences pelagic lipid remineralization.</title>
        <authorList>
            <person name="Behrendt L."/>
            <person name="Hunter J.E."/>
            <person name="Alcolombri U."/>
            <person name="Smriga S."/>
            <person name="Mincer T."/>
            <person name="Lowenstein D.P."/>
            <person name="Peaudecerf F.J."/>
            <person name="Fernandez V.I."/>
            <person name="Fredricks H."/>
            <person name="Almblad H."/>
            <person name="Harrison J.J."/>
            <person name="Stocker R."/>
            <person name="Van Mooy B.A.S."/>
        </authorList>
    </citation>
    <scope>NUCLEOTIDE SEQUENCE [LARGE SCALE GENOMIC DNA]</scope>
    <source>
        <strain evidence="1 4">A252</strain>
    </source>
</reference>
<accession>A0A365PQW2</accession>
<dbReference type="Proteomes" id="UP000252554">
    <property type="component" value="Unassembled WGS sequence"/>
</dbReference>
<evidence type="ECO:0000313" key="4">
    <source>
        <dbReference type="Proteomes" id="UP000683436"/>
    </source>
</evidence>
<reference evidence="2 3" key="1">
    <citation type="submission" date="2018-06" db="EMBL/GenBank/DDBJ databases">
        <title>Whole genome sequencing of four bacterial strains from South Shetland trench revealing bio-synthetic gene clusters.</title>
        <authorList>
            <person name="Abdel-Mageed W.M."/>
            <person name="Lehri B."/>
            <person name="Jarmusch S.A."/>
            <person name="Miranda K."/>
            <person name="Goodfellow M."/>
            <person name="Jaspars M."/>
            <person name="Karlyshev A.V."/>
        </authorList>
    </citation>
    <scope>NUCLEOTIDE SEQUENCE [LARGE SCALE GENOMIC DNA]</scope>
    <source>
        <strain evidence="2 3">SST2</strain>
    </source>
</reference>
<gene>
    <name evidence="2" type="ORF">DQ403_18190</name>
    <name evidence="1" type="ORF">KQ248_15525</name>
</gene>
<evidence type="ECO:0000313" key="1">
    <source>
        <dbReference type="EMBL" id="QWV15931.1"/>
    </source>
</evidence>
<organism evidence="2 3">
    <name type="scientific">Stutzerimonas zhaodongensis</name>
    <dbReference type="NCBI Taxonomy" id="1176257"/>
    <lineage>
        <taxon>Bacteria</taxon>
        <taxon>Pseudomonadati</taxon>
        <taxon>Pseudomonadota</taxon>
        <taxon>Gammaproteobacteria</taxon>
        <taxon>Pseudomonadales</taxon>
        <taxon>Pseudomonadaceae</taxon>
        <taxon>Stutzerimonas</taxon>
    </lineage>
</organism>
<protein>
    <submittedName>
        <fullName evidence="2">Uncharacterized protein</fullName>
    </submittedName>
</protein>
<evidence type="ECO:0000313" key="2">
    <source>
        <dbReference type="EMBL" id="RBA54259.1"/>
    </source>
</evidence>